<feature type="region of interest" description="Disordered" evidence="5">
    <location>
        <begin position="687"/>
        <end position="708"/>
    </location>
</feature>
<dbReference type="OrthoDB" id="343070at2759"/>
<feature type="coiled-coil region" evidence="4">
    <location>
        <begin position="441"/>
        <end position="517"/>
    </location>
</feature>
<dbReference type="GO" id="GO:0005643">
    <property type="term" value="C:nuclear pore"/>
    <property type="evidence" value="ECO:0007669"/>
    <property type="project" value="TreeGrafter"/>
</dbReference>
<keyword evidence="3" id="KW-0539">Nucleus</keyword>
<evidence type="ECO:0000313" key="8">
    <source>
        <dbReference type="Proteomes" id="UP000276133"/>
    </source>
</evidence>
<protein>
    <submittedName>
        <fullName evidence="7">Nucleo TPR isoform X1</fullName>
    </submittedName>
</protein>
<accession>A0A3M7T8K6</accession>
<feature type="region of interest" description="Disordered" evidence="5">
    <location>
        <begin position="2157"/>
        <end position="2208"/>
    </location>
</feature>
<dbReference type="Gene3D" id="1.10.287.1490">
    <property type="match status" value="1"/>
</dbReference>
<sequence>MDDNLQLLNPFDENTQNLDDPIAVTSPSGFLNVNTDDPNPTSDYKRVFHTIFELTDDELAKIEDHLKDKIQSHGENFLQKYDNLQANYEKFKIECEQRFIELESEYTECQNKLSFESKNAHLYQTKSTENEDKVVTLTKQNKLLENEKETLASNQQRLNTVNQNLEAEKRDLLSLLDKKIKENDRLNEEWKSINVKLSDSESKICEITAQLEEIRGRESTIGFKERQFQADKERLLNEIDWLNQQLKDKSMQLLESKGNSNQKIYDLESKIEDYSAENRKNKNLMDALQNANQSMETQIDELTKKLQEIREKDIKLKLEFNEEAMQRDKLIDMYKEENSNCKIRLEDAANAIKELNQMISEAKEEYSKLADEKNFNETSYEAKIKEKDEMIYKLEQELKNANELLSIAKRKGATVLSESDIEQLSPAAAVASKLLKSGMTLTQIYSEYVNLTETLQNEKKENERLKSYITEVIHEIEEKAPLLRRQKEEYEDSLKTISNLTAQLENAYMDYEVLKSKSEDSIKKYNSLSFENVRLKQDLGEMSRQVTVLLSEVEQLRSKLTSRGTRSENPDSTLANLFADPNESNFEVSSSSETRIQGASLFRNIEELQKQNMELKRLLNEITDKKQSEEKIELELRTKEFGEKLGIAMRQLEEFKTQREKQEQVLDEIRKQRDTYKHLLMQQQPQSVTRLPSEFFTSTPGADRTRSETSEQLELSIDQEQVDFKKKYDEASTALARLQSKFDNHQKQMVQTNNSLSEQVDELRTKNSELGMKAALSDSKLEGTLEKCKSLTTNIEKLRKELESYKERLSKSNELIIKHEQSIHLTTVELNRCKEKIDELDTKLHSTSVEKDMLKSNYERLTKEHELLIRENNSRTSILANLEIIRNSCERNERETKQMLNQKIELLERELTIQQKQSEHCKEQHDVLIKSWQNQFEQLSQQRNAEVHNADKLKSDYNELKEKFYQLQTRYNEAEAKLHSNELLVQISRNSKPSSAISRLTHLEEETKELQMKLSLSEKEIVSLKIQLEDSKEHAKQYKNISDTMEKTMKEESEARAKSQQIYEQKISDLNSRMADLGARYDETVGLKSQLENAYERDKKEFEEKVGLLEKEKKSLTSNVELLEKKVENLEQILDERSLARDDFAAKLTVSEEQVKSLSERMQILEKESSGFDNQMSEMRQNLQSRDSELEGERKLRLDQAEAFKSSENVLNSEISKLKKEIENLIEQNNKIQVEFSKVGQDFVTLQKQDFGTMLKTDEQSASNLLEINRYLRMQKDNLEENCEKLKIDNEVCQKRVQNMESELEFYKKQCYEKETKTQTEQNQTNMDNFNLIVDTNKRLKEELDLVNAENSRLNDEVNKLSEEVSNFKSNLSASELRGETSTLENTFLRTEVKKLKEKIDNLYRQSDMADEWARFQAEINEAQAKMNTLNETISELRNNLSEANLKYENLSRDFETQKNASEAQKKQEVDKLRQEFEVQKSQVVSEQQKNYETLKADKTKREEMFKTLVNELKDVVSTVQKEFELKDVDWTGAKGSMADRVRVIKEEISQIKKLILDKIRNDREELAKRNKQIEESQVQSDLSGSLQKKLEECELKVKEKETKIGQMNNVIQNIRGRMQSYQKQNEDLTKELSDIKNNPQQGDQSSRIELDLLKNKLLQTQNDNEKLKKNLEASKQALADADTKLNTLTSSSSITSPITSQNTQETGASQQPPTAYIAPSRITNKPSQPPQQTVQNIASLRRTAAVQPTPHITQFNTEQWTQPQEQSDPDETRSVQPHESQSTAPSTSRDTDSGSVNKRTREEDNVEENSEQAPSTSNSKKQKNSNENVNEVFVAISSSQSDLQEQNSEFASSSQDQENQYILINDGEIQESEVQELENNEEIVVDDDTAGSDGYEDVIITSSGNQAEENQSSNGSNYNQDDTSNQQILDEGNTMDEEPQNSNPESNDVEEIEENLNQEENSGEIHLEIQPEDDNHEEESDSQTAKSEFQEEQERKQSEENQTETNQGERQTNMVPSLKPTTSNASQLNLVKPSTSGTATLGSPKPIVWDGPSSTSTTTTVITNSSQTQAFGQTSLKIRRTPVASTNQFQQSQPPFQQEQPVPNNPSNYRFVSNQYRINNSQFQHQNVSSSGQMVQAEQFSQPGSVQPQIISTQTRTGLRSQRTQQVQGQNPGRVLPQRGANQPNSTMIVRGGMARGGGNPNRGRNI</sequence>
<dbReference type="Proteomes" id="UP000276133">
    <property type="component" value="Unassembled WGS sequence"/>
</dbReference>
<feature type="coiled-coil region" evidence="4">
    <location>
        <begin position="598"/>
        <end position="679"/>
    </location>
</feature>
<feature type="compositionally biased region" description="Polar residues" evidence="5">
    <location>
        <begin position="1722"/>
        <end position="1734"/>
    </location>
</feature>
<feature type="coiled-coil region" evidence="4">
    <location>
        <begin position="1269"/>
        <end position="1490"/>
    </location>
</feature>
<name>A0A3M7T8K6_BRAPC</name>
<feature type="compositionally biased region" description="Polar residues" evidence="5">
    <location>
        <begin position="2004"/>
        <end position="2042"/>
    </location>
</feature>
<dbReference type="EMBL" id="REGN01000131">
    <property type="protein sequence ID" value="RNA44217.1"/>
    <property type="molecule type" value="Genomic_DNA"/>
</dbReference>
<feature type="compositionally biased region" description="Low complexity" evidence="5">
    <location>
        <begin position="1690"/>
        <end position="1705"/>
    </location>
</feature>
<feature type="compositionally biased region" description="Polar residues" evidence="5">
    <location>
        <begin position="1775"/>
        <end position="1798"/>
    </location>
</feature>
<comment type="caution">
    <text evidence="7">The sequence shown here is derived from an EMBL/GenBank/DDBJ whole genome shotgun (WGS) entry which is preliminary data.</text>
</comment>
<feature type="region of interest" description="Disordered" evidence="5">
    <location>
        <begin position="2084"/>
        <end position="2110"/>
    </location>
</feature>
<feature type="compositionally biased region" description="Polar residues" evidence="5">
    <location>
        <begin position="1753"/>
        <end position="1767"/>
    </location>
</feature>
<feature type="coiled-coil region" evidence="4">
    <location>
        <begin position="1208"/>
        <end position="1235"/>
    </location>
</feature>
<dbReference type="GO" id="GO:0006406">
    <property type="term" value="P:mRNA export from nucleus"/>
    <property type="evidence" value="ECO:0007669"/>
    <property type="project" value="TreeGrafter"/>
</dbReference>
<feature type="compositionally biased region" description="Low complexity" evidence="5">
    <location>
        <begin position="2088"/>
        <end position="2107"/>
    </location>
</feature>
<feature type="coiled-coil region" evidence="4">
    <location>
        <begin position="1557"/>
        <end position="1685"/>
    </location>
</feature>
<dbReference type="PANTHER" id="PTHR18898:SF2">
    <property type="entry name" value="NUCLEOPROTEIN TPR"/>
    <property type="match status" value="1"/>
</dbReference>
<reference evidence="7 8" key="1">
    <citation type="journal article" date="2018" name="Sci. Rep.">
        <title>Genomic signatures of local adaptation to the degree of environmental predictability in rotifers.</title>
        <authorList>
            <person name="Franch-Gras L."/>
            <person name="Hahn C."/>
            <person name="Garcia-Roger E.M."/>
            <person name="Carmona M.J."/>
            <person name="Serra M."/>
            <person name="Gomez A."/>
        </authorList>
    </citation>
    <scope>NUCLEOTIDE SEQUENCE [LARGE SCALE GENOMIC DNA]</scope>
    <source>
        <strain evidence="7">HYR1</strain>
    </source>
</reference>
<dbReference type="GO" id="GO:0017056">
    <property type="term" value="F:structural constituent of nuclear pore"/>
    <property type="evidence" value="ECO:0007669"/>
    <property type="project" value="TreeGrafter"/>
</dbReference>
<dbReference type="Pfam" id="PF25785">
    <property type="entry name" value="TPR"/>
    <property type="match status" value="1"/>
</dbReference>
<evidence type="ECO:0000256" key="3">
    <source>
        <dbReference type="ARBA" id="ARBA00023242"/>
    </source>
</evidence>
<feature type="coiled-coil region" evidence="4">
    <location>
        <begin position="134"/>
        <end position="189"/>
    </location>
</feature>
<feature type="region of interest" description="Disordered" evidence="5">
    <location>
        <begin position="1690"/>
        <end position="1734"/>
    </location>
</feature>
<dbReference type="InterPro" id="IPR057974">
    <property type="entry name" value="NUA/TPR/MLP1-2-like_dom"/>
</dbReference>
<evidence type="ECO:0000313" key="7">
    <source>
        <dbReference type="EMBL" id="RNA44217.1"/>
    </source>
</evidence>
<feature type="compositionally biased region" description="Polar residues" evidence="5">
    <location>
        <begin position="1837"/>
        <end position="1863"/>
    </location>
</feature>
<feature type="compositionally biased region" description="Polar residues" evidence="5">
    <location>
        <begin position="687"/>
        <end position="700"/>
    </location>
</feature>
<evidence type="ECO:0000256" key="4">
    <source>
        <dbReference type="SAM" id="Coils"/>
    </source>
</evidence>
<feature type="compositionally biased region" description="Basic and acidic residues" evidence="5">
    <location>
        <begin position="1989"/>
        <end position="2000"/>
    </location>
</feature>
<evidence type="ECO:0000256" key="2">
    <source>
        <dbReference type="ARBA" id="ARBA00023054"/>
    </source>
</evidence>
<gene>
    <name evidence="7" type="ORF">BpHYR1_047747</name>
</gene>
<feature type="coiled-coil region" evidence="4">
    <location>
        <begin position="728"/>
        <end position="1020"/>
    </location>
</feature>
<feature type="coiled-coil region" evidence="4">
    <location>
        <begin position="1092"/>
        <end position="1182"/>
    </location>
</feature>
<keyword evidence="2 4" id="KW-0175">Coiled coil</keyword>
<comment type="subcellular location">
    <subcellularLocation>
        <location evidence="1">Nucleus</location>
    </subcellularLocation>
</comment>
<feature type="compositionally biased region" description="Acidic residues" evidence="5">
    <location>
        <begin position="1971"/>
        <end position="1982"/>
    </location>
</feature>
<feature type="compositionally biased region" description="Acidic residues" evidence="5">
    <location>
        <begin position="1948"/>
        <end position="1958"/>
    </location>
</feature>
<dbReference type="PANTHER" id="PTHR18898">
    <property type="entry name" value="NUCLEOPROTEIN TPR-RELATED"/>
    <property type="match status" value="1"/>
</dbReference>
<evidence type="ECO:0000256" key="1">
    <source>
        <dbReference type="ARBA" id="ARBA00004123"/>
    </source>
</evidence>
<dbReference type="GO" id="GO:1901673">
    <property type="term" value="P:regulation of mitotic spindle assembly"/>
    <property type="evidence" value="ECO:0007669"/>
    <property type="project" value="TreeGrafter"/>
</dbReference>
<feature type="compositionally biased region" description="Polar residues" evidence="5">
    <location>
        <begin position="1901"/>
        <end position="1929"/>
    </location>
</feature>
<feature type="compositionally biased region" description="Low complexity" evidence="5">
    <location>
        <begin position="2054"/>
        <end position="2067"/>
    </location>
</feature>
<evidence type="ECO:0000259" key="6">
    <source>
        <dbReference type="Pfam" id="PF25785"/>
    </source>
</evidence>
<keyword evidence="8" id="KW-1185">Reference proteome</keyword>
<feature type="region of interest" description="Disordered" evidence="5">
    <location>
        <begin position="1753"/>
        <end position="2067"/>
    </location>
</feature>
<evidence type="ECO:0000256" key="5">
    <source>
        <dbReference type="SAM" id="MobiDB-lite"/>
    </source>
</evidence>
<proteinExistence type="predicted"/>
<dbReference type="STRING" id="10195.A0A3M7T8K6"/>
<feature type="compositionally biased region" description="Polar residues" evidence="5">
    <location>
        <begin position="2157"/>
        <end position="2172"/>
    </location>
</feature>
<feature type="compositionally biased region" description="Acidic residues" evidence="5">
    <location>
        <begin position="1869"/>
        <end position="1897"/>
    </location>
</feature>
<organism evidence="7 8">
    <name type="scientific">Brachionus plicatilis</name>
    <name type="common">Marine rotifer</name>
    <name type="synonym">Brachionus muelleri</name>
    <dbReference type="NCBI Taxonomy" id="10195"/>
    <lineage>
        <taxon>Eukaryota</taxon>
        <taxon>Metazoa</taxon>
        <taxon>Spiralia</taxon>
        <taxon>Gnathifera</taxon>
        <taxon>Rotifera</taxon>
        <taxon>Eurotatoria</taxon>
        <taxon>Monogononta</taxon>
        <taxon>Pseudotrocha</taxon>
        <taxon>Ploima</taxon>
        <taxon>Brachionidae</taxon>
        <taxon>Brachionus</taxon>
    </lineage>
</organism>
<feature type="domain" description="NUA/TPR/MLP1-2-like" evidence="6">
    <location>
        <begin position="520"/>
        <end position="631"/>
    </location>
</feature>
<feature type="coiled-coil region" evidence="4">
    <location>
        <begin position="225"/>
        <end position="411"/>
    </location>
</feature>